<sequence>MEDYTIFKDGEVYINFRKYTQEIMPQIVAELEKYKEVIQKV</sequence>
<dbReference type="EMBL" id="JAYKBW010000001">
    <property type="protein sequence ID" value="MEB3073684.1"/>
    <property type="molecule type" value="Genomic_DNA"/>
</dbReference>
<comment type="caution">
    <text evidence="1">The sequence shown here is derived from an EMBL/GenBank/DDBJ whole genome shotgun (WGS) entry which is preliminary data.</text>
</comment>
<reference evidence="1 2" key="1">
    <citation type="submission" date="2023-12" db="EMBL/GenBank/DDBJ databases">
        <title>Genomic sequences of Capnocytophaga and Parvimonas strains.</title>
        <authorList>
            <person name="Watt R.M."/>
            <person name="Wang M."/>
            <person name="Yang T."/>
            <person name="Tong W.M."/>
        </authorList>
    </citation>
    <scope>NUCLEOTIDE SEQUENCE [LARGE SCALE GENOMIC DNA]</scope>
    <source>
        <strain evidence="1 2">CCUG 13096</strain>
    </source>
</reference>
<dbReference type="Proteomes" id="UP001311730">
    <property type="component" value="Unassembled WGS sequence"/>
</dbReference>
<keyword evidence="2" id="KW-1185">Reference proteome</keyword>
<accession>A0ABU5Z407</accession>
<name>A0ABU5Z407_9FLAO</name>
<gene>
    <name evidence="1" type="ORF">VJJ08_00005</name>
</gene>
<evidence type="ECO:0000313" key="2">
    <source>
        <dbReference type="Proteomes" id="UP001311730"/>
    </source>
</evidence>
<protein>
    <submittedName>
        <fullName evidence="1">Uncharacterized protein</fullName>
    </submittedName>
</protein>
<proteinExistence type="predicted"/>
<evidence type="ECO:0000313" key="1">
    <source>
        <dbReference type="EMBL" id="MEB3073684.1"/>
    </source>
</evidence>
<organism evidence="1 2">
    <name type="scientific">Capnocytophaga gingivalis</name>
    <dbReference type="NCBI Taxonomy" id="1017"/>
    <lineage>
        <taxon>Bacteria</taxon>
        <taxon>Pseudomonadati</taxon>
        <taxon>Bacteroidota</taxon>
        <taxon>Flavobacteriia</taxon>
        <taxon>Flavobacteriales</taxon>
        <taxon>Flavobacteriaceae</taxon>
        <taxon>Capnocytophaga</taxon>
    </lineage>
</organism>